<dbReference type="OrthoDB" id="10005528at2759"/>
<dbReference type="GeneID" id="109464583"/>
<dbReference type="Proteomes" id="UP000515135">
    <property type="component" value="Unplaced"/>
</dbReference>
<feature type="compositionally biased region" description="Acidic residues" evidence="1">
    <location>
        <begin position="323"/>
        <end position="334"/>
    </location>
</feature>
<organism evidence="2 3">
    <name type="scientific">Branchiostoma belcheri</name>
    <name type="common">Amphioxus</name>
    <dbReference type="NCBI Taxonomy" id="7741"/>
    <lineage>
        <taxon>Eukaryota</taxon>
        <taxon>Metazoa</taxon>
        <taxon>Chordata</taxon>
        <taxon>Cephalochordata</taxon>
        <taxon>Leptocardii</taxon>
        <taxon>Amphioxiformes</taxon>
        <taxon>Branchiostomatidae</taxon>
        <taxon>Branchiostoma</taxon>
    </lineage>
</organism>
<reference evidence="3" key="1">
    <citation type="submission" date="2025-08" db="UniProtKB">
        <authorList>
            <consortium name="RefSeq"/>
        </authorList>
    </citation>
    <scope>IDENTIFICATION</scope>
    <source>
        <tissue evidence="3">Gonad</tissue>
    </source>
</reference>
<feature type="compositionally biased region" description="Polar residues" evidence="1">
    <location>
        <begin position="220"/>
        <end position="230"/>
    </location>
</feature>
<feature type="region of interest" description="Disordered" evidence="1">
    <location>
        <begin position="312"/>
        <end position="334"/>
    </location>
</feature>
<feature type="region of interest" description="Disordered" evidence="1">
    <location>
        <begin position="64"/>
        <end position="106"/>
    </location>
</feature>
<keyword evidence="2" id="KW-1185">Reference proteome</keyword>
<evidence type="ECO:0000313" key="2">
    <source>
        <dbReference type="Proteomes" id="UP000515135"/>
    </source>
</evidence>
<accession>A0A6P4Y446</accession>
<sequence length="334" mass="38311">MLPRKPGSRGMQRDESFDFDSRAGIKNHIEERLLKTRLDHLRREQQIRFNALTYETNKVRQLLRQMPPPLSLSRGVPSGPSRHVDDESVPSHEGKNSSESQQTKRLNTAWRKSSCNFTEDLSQHHSTSSIIANDMKSHKNNGGHSHHALGGWMAEKQNSGALFERQRCRGLKNSGLGRAQTSLDDATHSRDLESTEVSRQRARTCVPLLSRRLDGENSPRQRQRSNTMPSVRTGHHALTMSRCLTKNMQQNTRRCRSFQVLKTVQMSQQSAVKRTWPVREEISTKLLRSRKWWNVQEAIKQKVQAFLTKDLPPSGVHWADVSDSSDDDYDDELQ</sequence>
<feature type="compositionally biased region" description="Polar residues" evidence="1">
    <location>
        <begin position="97"/>
        <end position="106"/>
    </location>
</feature>
<protein>
    <submittedName>
        <fullName evidence="3">Uncharacterized protein LOC109464583</fullName>
    </submittedName>
</protein>
<proteinExistence type="predicted"/>
<evidence type="ECO:0000256" key="1">
    <source>
        <dbReference type="SAM" id="MobiDB-lite"/>
    </source>
</evidence>
<name>A0A6P4Y446_BRABE</name>
<dbReference type="RefSeq" id="XP_019617149.1">
    <property type="nucleotide sequence ID" value="XM_019761590.1"/>
</dbReference>
<evidence type="ECO:0000313" key="3">
    <source>
        <dbReference type="RefSeq" id="XP_019617149.1"/>
    </source>
</evidence>
<feature type="compositionally biased region" description="Basic and acidic residues" evidence="1">
    <location>
        <begin position="185"/>
        <end position="199"/>
    </location>
</feature>
<feature type="compositionally biased region" description="Basic and acidic residues" evidence="1">
    <location>
        <begin position="82"/>
        <end position="96"/>
    </location>
</feature>
<dbReference type="AlphaFoldDB" id="A0A6P4Y446"/>
<dbReference type="KEGG" id="bbel:109464583"/>
<feature type="region of interest" description="Disordered" evidence="1">
    <location>
        <begin position="173"/>
        <end position="237"/>
    </location>
</feature>
<gene>
    <name evidence="3" type="primary">LOC109464583</name>
</gene>